<dbReference type="EMBL" id="LSBJ02000003">
    <property type="protein sequence ID" value="OAQ68039.1"/>
    <property type="molecule type" value="Genomic_DNA"/>
</dbReference>
<keyword evidence="3" id="KW-1185">Reference proteome</keyword>
<dbReference type="RefSeq" id="XP_018144889.1">
    <property type="nucleotide sequence ID" value="XM_018291381.1"/>
</dbReference>
<dbReference type="OrthoDB" id="5396786at2759"/>
<evidence type="ECO:0000256" key="1">
    <source>
        <dbReference type="SAM" id="MobiDB-lite"/>
    </source>
</evidence>
<feature type="region of interest" description="Disordered" evidence="1">
    <location>
        <begin position="185"/>
        <end position="212"/>
    </location>
</feature>
<dbReference type="AlphaFoldDB" id="A0A179FSP5"/>
<reference evidence="2 3" key="1">
    <citation type="journal article" date="2016" name="PLoS Pathog.">
        <title>Biosynthesis of antibiotic leucinostatins in bio-control fungus Purpureocillium lilacinum and their inhibition on phytophthora revealed by genome mining.</title>
        <authorList>
            <person name="Wang G."/>
            <person name="Liu Z."/>
            <person name="Lin R."/>
            <person name="Li E."/>
            <person name="Mao Z."/>
            <person name="Ling J."/>
            <person name="Yang Y."/>
            <person name="Yin W.B."/>
            <person name="Xie B."/>
        </authorList>
    </citation>
    <scope>NUCLEOTIDE SEQUENCE [LARGE SCALE GENOMIC DNA]</scope>
    <source>
        <strain evidence="2">170</strain>
    </source>
</reference>
<dbReference type="InterPro" id="IPR013877">
    <property type="entry name" value="YAP-bd/ALF4/Glomulin"/>
</dbReference>
<evidence type="ECO:0000313" key="3">
    <source>
        <dbReference type="Proteomes" id="UP000078397"/>
    </source>
</evidence>
<feature type="region of interest" description="Disordered" evidence="1">
    <location>
        <begin position="1"/>
        <end position="23"/>
    </location>
</feature>
<feature type="compositionally biased region" description="Basic and acidic residues" evidence="1">
    <location>
        <begin position="191"/>
        <end position="211"/>
    </location>
</feature>
<dbReference type="InterPro" id="IPR040347">
    <property type="entry name" value="YBP1/2"/>
</dbReference>
<gene>
    <name evidence="2" type="ORF">VFPPC_13606</name>
</gene>
<sequence>MATNEPAKEPTTEEVIQRLKESRPPASDRFTYLTIIDKSMSPEILPALHEILEDVELTSDIGWDLVEMLIHVPGSESCLETIARLGNPREVILKVLQVMESVTGEGENGSVGNKYFITLCGMLGILYKRLQVKTPSRFLHTTLDTVYRSYDPTSAESTAAIISLMQSISAQKRPPLPSRQSSTLLETAVHTSDETKSAPDPEADNSDKPGADEPEIMSHLLRCFITCVIEAFVNSNSLEWAARTLEYTYPERIVPGRKTMMQAFNEVDELKAKDALVGQLAAVAGDLDFAKMSFPELREILQAPIVRDPLAIDFDPANIDDIKISGGGLLCLIAYWVFAGDVFDADQPRPEMHMFPDHQQLLKHYIGDDPQSEILNNPGTIESLVVLAIWLDGQKKLAPGGAADASAKDNYMPYHHLITLVSVFHPNIRVRNAATVIAGAVLHSDPDEDDRLAILEDLLENCMFASLQACAVTWLREEVISARKAGSKGRFSSPDCFESVQYTLFPDLTYLNEADIDTMLDFWAEGSPFHLQAANFALFLFGKDYKDLAPAGMAAAIEHRYVQPLLQAAKSLAQAVDKGEVEKPEDHKNTVMELGILKDTLERVPLQ</sequence>
<dbReference type="GeneID" id="28855375"/>
<protein>
    <submittedName>
        <fullName evidence="2">Yap-binding protein</fullName>
    </submittedName>
</protein>
<dbReference type="PANTHER" id="PTHR28020">
    <property type="entry name" value="YAP1-BINDING PROTEIN 1-RELATED"/>
    <property type="match status" value="1"/>
</dbReference>
<dbReference type="GO" id="GO:0005737">
    <property type="term" value="C:cytoplasm"/>
    <property type="evidence" value="ECO:0007669"/>
    <property type="project" value="TreeGrafter"/>
</dbReference>
<dbReference type="PANTHER" id="PTHR28020:SF1">
    <property type="entry name" value="YAP1-BINDING PROTEIN 1-RELATED"/>
    <property type="match status" value="1"/>
</dbReference>
<dbReference type="KEGG" id="pchm:VFPPC_13606"/>
<evidence type="ECO:0000313" key="2">
    <source>
        <dbReference type="EMBL" id="OAQ68039.1"/>
    </source>
</evidence>
<organism evidence="2 3">
    <name type="scientific">Pochonia chlamydosporia 170</name>
    <dbReference type="NCBI Taxonomy" id="1380566"/>
    <lineage>
        <taxon>Eukaryota</taxon>
        <taxon>Fungi</taxon>
        <taxon>Dikarya</taxon>
        <taxon>Ascomycota</taxon>
        <taxon>Pezizomycotina</taxon>
        <taxon>Sordariomycetes</taxon>
        <taxon>Hypocreomycetidae</taxon>
        <taxon>Hypocreales</taxon>
        <taxon>Clavicipitaceae</taxon>
        <taxon>Pochonia</taxon>
    </lineage>
</organism>
<dbReference type="Proteomes" id="UP000078397">
    <property type="component" value="Unassembled WGS sequence"/>
</dbReference>
<dbReference type="Pfam" id="PF08568">
    <property type="entry name" value="Kinetochor_Ybp2"/>
    <property type="match status" value="1"/>
</dbReference>
<dbReference type="GO" id="GO:0034599">
    <property type="term" value="P:cellular response to oxidative stress"/>
    <property type="evidence" value="ECO:0007669"/>
    <property type="project" value="InterPro"/>
</dbReference>
<accession>A0A179FSP5</accession>
<dbReference type="STRING" id="1380566.A0A179FSP5"/>
<name>A0A179FSP5_METCM</name>
<comment type="caution">
    <text evidence="2">The sequence shown here is derived from an EMBL/GenBank/DDBJ whole genome shotgun (WGS) entry which is preliminary data.</text>
</comment>
<proteinExistence type="predicted"/>